<dbReference type="PANTHER" id="PTHR39600:SF1">
    <property type="entry name" value="PEPTIDASE INHIBITOR I78 FAMILY PROTEIN"/>
    <property type="match status" value="1"/>
</dbReference>
<accession>A0A553WI05</accession>
<dbReference type="PROSITE" id="PS51257">
    <property type="entry name" value="PROKAR_LIPOPROTEIN"/>
    <property type="match status" value="1"/>
</dbReference>
<protein>
    <recommendedName>
        <fullName evidence="4">Peptidase inhibitor I78</fullName>
    </recommendedName>
</protein>
<sequence length="103" mass="11053">MRIVALLACVAVSACANPERKAPYTTEPVPADKAGGFACAAESVQYAIGQKSSAELGSKLVKESGSASLRWMPPRSMATMDYRADRLNVHYNDDMVITRINCG</sequence>
<dbReference type="OrthoDB" id="8724542at2"/>
<dbReference type="Pfam" id="PF11720">
    <property type="entry name" value="Inhibitor_I78"/>
    <property type="match status" value="1"/>
</dbReference>
<keyword evidence="1" id="KW-0732">Signal</keyword>
<evidence type="ECO:0008006" key="4">
    <source>
        <dbReference type="Google" id="ProtNLM"/>
    </source>
</evidence>
<reference evidence="2 3" key="1">
    <citation type="submission" date="2019-07" db="EMBL/GenBank/DDBJ databases">
        <authorList>
            <person name="Park M."/>
        </authorList>
    </citation>
    <scope>NUCLEOTIDE SEQUENCE [LARGE SCALE GENOMIC DNA]</scope>
    <source>
        <strain evidence="2 3">KCTC32445</strain>
    </source>
</reference>
<dbReference type="InterPro" id="IPR021719">
    <property type="entry name" value="Prot_inh_I78"/>
</dbReference>
<dbReference type="AlphaFoldDB" id="A0A553WI05"/>
<evidence type="ECO:0000313" key="3">
    <source>
        <dbReference type="Proteomes" id="UP000320160"/>
    </source>
</evidence>
<evidence type="ECO:0000256" key="1">
    <source>
        <dbReference type="SAM" id="SignalP"/>
    </source>
</evidence>
<dbReference type="Proteomes" id="UP000320160">
    <property type="component" value="Unassembled WGS sequence"/>
</dbReference>
<gene>
    <name evidence="2" type="ORF">FOM92_02600</name>
</gene>
<comment type="caution">
    <text evidence="2">The sequence shown here is derived from an EMBL/GenBank/DDBJ whole genome shotgun (WGS) entry which is preliminary data.</text>
</comment>
<organism evidence="2 3">
    <name type="scientific">Sphingorhabdus contaminans</name>
    <dbReference type="NCBI Taxonomy" id="1343899"/>
    <lineage>
        <taxon>Bacteria</taxon>
        <taxon>Pseudomonadati</taxon>
        <taxon>Pseudomonadota</taxon>
        <taxon>Alphaproteobacteria</taxon>
        <taxon>Sphingomonadales</taxon>
        <taxon>Sphingomonadaceae</taxon>
        <taxon>Sphingorhabdus</taxon>
    </lineage>
</organism>
<feature type="signal peptide" evidence="1">
    <location>
        <begin position="1"/>
        <end position="16"/>
    </location>
</feature>
<keyword evidence="3" id="KW-1185">Reference proteome</keyword>
<dbReference type="EMBL" id="VKKU01000001">
    <property type="protein sequence ID" value="TSB04339.1"/>
    <property type="molecule type" value="Genomic_DNA"/>
</dbReference>
<name>A0A553WI05_9SPHN</name>
<proteinExistence type="predicted"/>
<dbReference type="PANTHER" id="PTHR39600">
    <property type="entry name" value="PEPTIDASE INHIBITOR I78 FAMILY PROTEIN"/>
    <property type="match status" value="1"/>
</dbReference>
<dbReference type="RefSeq" id="WP_143775227.1">
    <property type="nucleotide sequence ID" value="NZ_VKKU01000001.1"/>
</dbReference>
<feature type="chain" id="PRO_5021736109" description="Peptidase inhibitor I78" evidence="1">
    <location>
        <begin position="17"/>
        <end position="103"/>
    </location>
</feature>
<dbReference type="Gene3D" id="3.30.10.10">
    <property type="entry name" value="Trypsin Inhibitor V, subunit A"/>
    <property type="match status" value="1"/>
</dbReference>
<evidence type="ECO:0000313" key="2">
    <source>
        <dbReference type="EMBL" id="TSB04339.1"/>
    </source>
</evidence>